<reference evidence="2" key="1">
    <citation type="submission" date="2018-11" db="EMBL/GenBank/DDBJ databases">
        <authorList>
            <consortium name="Pathogen Informatics"/>
        </authorList>
    </citation>
    <scope>NUCLEOTIDE SEQUENCE</scope>
</reference>
<protein>
    <submittedName>
        <fullName evidence="2">Uncharacterized protein</fullName>
    </submittedName>
</protein>
<dbReference type="AlphaFoldDB" id="A0A3S5C941"/>
<proteinExistence type="predicted"/>
<feature type="compositionally biased region" description="Basic and acidic residues" evidence="1">
    <location>
        <begin position="1"/>
        <end position="27"/>
    </location>
</feature>
<name>A0A3S5C941_9PLAT</name>
<accession>A0A3S5C941</accession>
<evidence type="ECO:0000313" key="2">
    <source>
        <dbReference type="EMBL" id="VEL43379.1"/>
    </source>
</evidence>
<feature type="region of interest" description="Disordered" evidence="1">
    <location>
        <begin position="1"/>
        <end position="48"/>
    </location>
</feature>
<sequence length="48" mass="5351">MDTLNEDHFQGDEFGGDRMDDYNERDMGGGLNDADNESLRGGNDENIV</sequence>
<dbReference type="EMBL" id="CAAALY010280919">
    <property type="protein sequence ID" value="VEL43379.1"/>
    <property type="molecule type" value="Genomic_DNA"/>
</dbReference>
<keyword evidence="3" id="KW-1185">Reference proteome</keyword>
<gene>
    <name evidence="2" type="ORF">PXEA_LOCUS36819</name>
</gene>
<evidence type="ECO:0000256" key="1">
    <source>
        <dbReference type="SAM" id="MobiDB-lite"/>
    </source>
</evidence>
<comment type="caution">
    <text evidence="2">The sequence shown here is derived from an EMBL/GenBank/DDBJ whole genome shotgun (WGS) entry which is preliminary data.</text>
</comment>
<evidence type="ECO:0000313" key="3">
    <source>
        <dbReference type="Proteomes" id="UP000784294"/>
    </source>
</evidence>
<organism evidence="2 3">
    <name type="scientific">Protopolystoma xenopodis</name>
    <dbReference type="NCBI Taxonomy" id="117903"/>
    <lineage>
        <taxon>Eukaryota</taxon>
        <taxon>Metazoa</taxon>
        <taxon>Spiralia</taxon>
        <taxon>Lophotrochozoa</taxon>
        <taxon>Platyhelminthes</taxon>
        <taxon>Monogenea</taxon>
        <taxon>Polyopisthocotylea</taxon>
        <taxon>Polystomatidea</taxon>
        <taxon>Polystomatidae</taxon>
        <taxon>Protopolystoma</taxon>
    </lineage>
</organism>
<dbReference type="Proteomes" id="UP000784294">
    <property type="component" value="Unassembled WGS sequence"/>
</dbReference>